<feature type="non-terminal residue" evidence="1">
    <location>
        <position position="1"/>
    </location>
</feature>
<proteinExistence type="predicted"/>
<organism evidence="1 2">
    <name type="scientific">Cyphomyrmex costatus</name>
    <dbReference type="NCBI Taxonomy" id="456900"/>
    <lineage>
        <taxon>Eukaryota</taxon>
        <taxon>Metazoa</taxon>
        <taxon>Ecdysozoa</taxon>
        <taxon>Arthropoda</taxon>
        <taxon>Hexapoda</taxon>
        <taxon>Insecta</taxon>
        <taxon>Pterygota</taxon>
        <taxon>Neoptera</taxon>
        <taxon>Endopterygota</taxon>
        <taxon>Hymenoptera</taxon>
        <taxon>Apocrita</taxon>
        <taxon>Aculeata</taxon>
        <taxon>Formicoidea</taxon>
        <taxon>Formicidae</taxon>
        <taxon>Myrmicinae</taxon>
        <taxon>Cyphomyrmex</taxon>
    </lineage>
</organism>
<protein>
    <submittedName>
        <fullName evidence="1">Uncharacterized protein</fullName>
    </submittedName>
</protein>
<sequence length="172" mass="19739">VATMSFGFPIPRDRKSRVTRREGDSATHGARFRFVSDNDDTKHTRVFDSQIEAIGLVFRQQVQVNLCLDRRKKLDNFSARSTVLTGVATIERGETWILKFCTRSRGIDIKYCGEMRVPSRKCKEVGQTGRILSVLWKRKGTPDRRHYLPKLGSDATISAQRLHKERSEVCHC</sequence>
<reference evidence="1 2" key="1">
    <citation type="submission" date="2016-03" db="EMBL/GenBank/DDBJ databases">
        <title>Cyphomyrmex costatus WGS genome.</title>
        <authorList>
            <person name="Nygaard S."/>
            <person name="Hu H."/>
            <person name="Boomsma J."/>
            <person name="Zhang G."/>
        </authorList>
    </citation>
    <scope>NUCLEOTIDE SEQUENCE [LARGE SCALE GENOMIC DNA]</scope>
    <source>
        <strain evidence="1">MS0001</strain>
        <tissue evidence="1">Whole body</tissue>
    </source>
</reference>
<dbReference type="Proteomes" id="UP000078542">
    <property type="component" value="Unassembled WGS sequence"/>
</dbReference>
<evidence type="ECO:0000313" key="1">
    <source>
        <dbReference type="EMBL" id="KYM95681.1"/>
    </source>
</evidence>
<accession>A0A151I9D8</accession>
<name>A0A151I9D8_9HYME</name>
<evidence type="ECO:0000313" key="2">
    <source>
        <dbReference type="Proteomes" id="UP000078542"/>
    </source>
</evidence>
<keyword evidence="2" id="KW-1185">Reference proteome</keyword>
<gene>
    <name evidence="1" type="ORF">ALC62_13684</name>
</gene>
<dbReference type="EMBL" id="KQ978285">
    <property type="protein sequence ID" value="KYM95681.1"/>
    <property type="molecule type" value="Genomic_DNA"/>
</dbReference>
<dbReference type="AlphaFoldDB" id="A0A151I9D8"/>